<comment type="caution">
    <text evidence="1">The sequence shown here is derived from an EMBL/GenBank/DDBJ whole genome shotgun (WGS) entry which is preliminary data.</text>
</comment>
<dbReference type="Gene3D" id="1.20.120.400">
    <property type="entry name" value="Nickel-containing superoxide dismutase"/>
    <property type="match status" value="1"/>
</dbReference>
<dbReference type="Pfam" id="PF09055">
    <property type="entry name" value="Sod_Ni"/>
    <property type="match status" value="1"/>
</dbReference>
<dbReference type="InterPro" id="IPR014123">
    <property type="entry name" value="Superoxide_dismutase_Ni-type"/>
</dbReference>
<dbReference type="AlphaFoldDB" id="A0A1G2RKA8"/>
<protein>
    <submittedName>
        <fullName evidence="1">Superoxide dismutase, Ni</fullName>
    </submittedName>
</protein>
<dbReference type="Proteomes" id="UP000176917">
    <property type="component" value="Unassembled WGS sequence"/>
</dbReference>
<dbReference type="NCBIfam" id="TIGR02753">
    <property type="entry name" value="sodN"/>
    <property type="match status" value="1"/>
</dbReference>
<dbReference type="EMBL" id="MHUG01000014">
    <property type="protein sequence ID" value="OHA73256.1"/>
    <property type="molecule type" value="Genomic_DNA"/>
</dbReference>
<name>A0A1G2RKA8_9BACT</name>
<evidence type="ECO:0000313" key="2">
    <source>
        <dbReference type="Proteomes" id="UP000176917"/>
    </source>
</evidence>
<gene>
    <name evidence="1" type="ORF">A3B24_01950</name>
</gene>
<dbReference type="GO" id="GO:0016151">
    <property type="term" value="F:nickel cation binding"/>
    <property type="evidence" value="ECO:0007669"/>
    <property type="project" value="InterPro"/>
</dbReference>
<organism evidence="1 2">
    <name type="scientific">Candidatus Wildermuthbacteria bacterium RIFCSPLOWO2_01_FULL_48_16</name>
    <dbReference type="NCBI Taxonomy" id="1802461"/>
    <lineage>
        <taxon>Bacteria</taxon>
        <taxon>Candidatus Wildermuthiibacteriota</taxon>
    </lineage>
</organism>
<evidence type="ECO:0000313" key="1">
    <source>
        <dbReference type="EMBL" id="OHA73256.1"/>
    </source>
</evidence>
<proteinExistence type="predicted"/>
<accession>A0A1G2RKA8</accession>
<sequence length="151" mass="17450">MKHFFFRLFNAIVPAQEVFAHCDIPCGIYTAEPALTAAKTVVRMTELIQQLEPPSFASFNVEEAKNKINSLVRYIAVKEQHAQKCKEELLILWTDYFKPEHLETFPQLHETFWKAAKLCSKAKQEVSMDVAKELQKAVEEIADVFEKSHKH</sequence>
<reference evidence="1 2" key="1">
    <citation type="journal article" date="2016" name="Nat. Commun.">
        <title>Thousands of microbial genomes shed light on interconnected biogeochemical processes in an aquifer system.</title>
        <authorList>
            <person name="Anantharaman K."/>
            <person name="Brown C.T."/>
            <person name="Hug L.A."/>
            <person name="Sharon I."/>
            <person name="Castelle C.J."/>
            <person name="Probst A.J."/>
            <person name="Thomas B.C."/>
            <person name="Singh A."/>
            <person name="Wilkins M.J."/>
            <person name="Karaoz U."/>
            <person name="Brodie E.L."/>
            <person name="Williams K.H."/>
            <person name="Hubbard S.S."/>
            <person name="Banfield J.F."/>
        </authorList>
    </citation>
    <scope>NUCLEOTIDE SEQUENCE [LARGE SCALE GENOMIC DNA]</scope>
</reference>
<dbReference type="STRING" id="1802461.A3B24_01950"/>
<dbReference type="SUPFAM" id="SSF109770">
    <property type="entry name" value="Nickel-containing superoxide dismutase, NiSOD"/>
    <property type="match status" value="1"/>
</dbReference>
<dbReference type="InterPro" id="IPR036502">
    <property type="entry name" value="NiSOD_sf"/>
</dbReference>
<dbReference type="GO" id="GO:0004784">
    <property type="term" value="F:superoxide dismutase activity"/>
    <property type="evidence" value="ECO:0007669"/>
    <property type="project" value="InterPro"/>
</dbReference>